<accession>A0A7X0P8F6</accession>
<keyword evidence="2" id="KW-1185">Reference proteome</keyword>
<dbReference type="Proteomes" id="UP000565579">
    <property type="component" value="Unassembled WGS sequence"/>
</dbReference>
<proteinExistence type="predicted"/>
<name>A0A7X0P8F6_9ACTN</name>
<dbReference type="AlphaFoldDB" id="A0A7X0P8F6"/>
<dbReference type="EMBL" id="JACHMI010000002">
    <property type="protein sequence ID" value="MBB6557208.1"/>
    <property type="molecule type" value="Genomic_DNA"/>
</dbReference>
<sequence length="84" mass="9341">MRNDNLDQERGYAYMAVSPNGGGNIYVTGRPCIACAPPQPDPNNRHPVPCEWARAHAWNTVRNWGAGAHVRRIPITELPPELQP</sequence>
<evidence type="ECO:0000313" key="1">
    <source>
        <dbReference type="EMBL" id="MBB6557208.1"/>
    </source>
</evidence>
<reference evidence="1 2" key="1">
    <citation type="submission" date="2020-08" db="EMBL/GenBank/DDBJ databases">
        <title>Sequencing the genomes of 1000 actinobacteria strains.</title>
        <authorList>
            <person name="Klenk H.-P."/>
        </authorList>
    </citation>
    <scope>NUCLEOTIDE SEQUENCE [LARGE SCALE GENOMIC DNA]</scope>
    <source>
        <strain evidence="1 2">DSM 43768</strain>
    </source>
</reference>
<dbReference type="RefSeq" id="WP_185112795.1">
    <property type="nucleotide sequence ID" value="NZ_BAAAXY010000038.1"/>
</dbReference>
<protein>
    <submittedName>
        <fullName evidence="1">Uncharacterized protein</fullName>
    </submittedName>
</protein>
<gene>
    <name evidence="1" type="ORF">HD593_012098</name>
</gene>
<comment type="caution">
    <text evidence="1">The sequence shown here is derived from an EMBL/GenBank/DDBJ whole genome shotgun (WGS) entry which is preliminary data.</text>
</comment>
<organism evidence="1 2">
    <name type="scientific">Nonomuraea rubra</name>
    <dbReference type="NCBI Taxonomy" id="46180"/>
    <lineage>
        <taxon>Bacteria</taxon>
        <taxon>Bacillati</taxon>
        <taxon>Actinomycetota</taxon>
        <taxon>Actinomycetes</taxon>
        <taxon>Streptosporangiales</taxon>
        <taxon>Streptosporangiaceae</taxon>
        <taxon>Nonomuraea</taxon>
    </lineage>
</organism>
<evidence type="ECO:0000313" key="2">
    <source>
        <dbReference type="Proteomes" id="UP000565579"/>
    </source>
</evidence>